<evidence type="ECO:0000256" key="11">
    <source>
        <dbReference type="RuleBase" id="RU004227"/>
    </source>
</evidence>
<dbReference type="FunFam" id="3.40.50.300:FF:000668">
    <property type="entry name" value="Chromosomal replication initiator protein DnaA"/>
    <property type="match status" value="1"/>
</dbReference>
<dbReference type="NCBIfam" id="TIGR00362">
    <property type="entry name" value="DnaA"/>
    <property type="match status" value="1"/>
</dbReference>
<evidence type="ECO:0000256" key="6">
    <source>
        <dbReference type="ARBA" id="ARBA00023121"/>
    </source>
</evidence>
<dbReference type="PRINTS" id="PR00051">
    <property type="entry name" value="DNAA"/>
</dbReference>
<dbReference type="Gene3D" id="3.40.50.300">
    <property type="entry name" value="P-loop containing nucleotide triphosphate hydrolases"/>
    <property type="match status" value="1"/>
</dbReference>
<feature type="binding site" evidence="8">
    <location>
        <position position="152"/>
    </location>
    <ligand>
        <name>ATP</name>
        <dbReference type="ChEBI" id="CHEBI:30616"/>
    </ligand>
</feature>
<dbReference type="Pfam" id="PF11638">
    <property type="entry name" value="DnaA_N"/>
    <property type="match status" value="1"/>
</dbReference>
<feature type="binding site" evidence="8">
    <location>
        <position position="156"/>
    </location>
    <ligand>
        <name>ATP</name>
        <dbReference type="ChEBI" id="CHEBI:30616"/>
    </ligand>
</feature>
<dbReference type="GO" id="GO:0005737">
    <property type="term" value="C:cytoplasm"/>
    <property type="evidence" value="ECO:0007669"/>
    <property type="project" value="UniProtKB-SubCell"/>
</dbReference>
<keyword evidence="7 8" id="KW-0238">DNA-binding</keyword>
<dbReference type="GO" id="GO:0003688">
    <property type="term" value="F:DNA replication origin binding"/>
    <property type="evidence" value="ECO:0007669"/>
    <property type="project" value="UniProtKB-UniRule"/>
</dbReference>
<comment type="domain">
    <text evidence="8">Domain I is involved in oligomerization and binding regulators, domain II is flexibile and of varying length in different bacteria, domain III forms the AAA+ region, while domain IV binds dsDNA.</text>
</comment>
<evidence type="ECO:0000256" key="4">
    <source>
        <dbReference type="ARBA" id="ARBA00022741"/>
    </source>
</evidence>
<comment type="caution">
    <text evidence="14">The sequence shown here is derived from an EMBL/GenBank/DDBJ whole genome shotgun (WGS) entry which is preliminary data.</text>
</comment>
<feature type="domain" description="Chromosomal replication initiator DnaA C-terminal" evidence="13">
    <location>
        <begin position="357"/>
        <end position="426"/>
    </location>
</feature>
<dbReference type="Pfam" id="PF22688">
    <property type="entry name" value="Hda_lid"/>
    <property type="match status" value="1"/>
</dbReference>
<dbReference type="SMART" id="SM00760">
    <property type="entry name" value="Bac_DnaA_C"/>
    <property type="match status" value="1"/>
</dbReference>
<feature type="binding site" evidence="8">
    <location>
        <position position="154"/>
    </location>
    <ligand>
        <name>ATP</name>
        <dbReference type="ChEBI" id="CHEBI:30616"/>
    </ligand>
</feature>
<dbReference type="CDD" id="cd06571">
    <property type="entry name" value="Bac_DnaA_C"/>
    <property type="match status" value="1"/>
</dbReference>
<comment type="caution">
    <text evidence="8">Lacks conserved residue(s) required for the propagation of feature annotation.</text>
</comment>
<feature type="domain" description="AAA+ ATPase" evidence="12">
    <location>
        <begin position="141"/>
        <end position="277"/>
    </location>
</feature>
<dbReference type="GO" id="GO:0005886">
    <property type="term" value="C:plasma membrane"/>
    <property type="evidence" value="ECO:0007669"/>
    <property type="project" value="TreeGrafter"/>
</dbReference>
<dbReference type="Proteomes" id="UP000281691">
    <property type="component" value="Unassembled WGS sequence"/>
</dbReference>
<dbReference type="InterPro" id="IPR055199">
    <property type="entry name" value="Hda_lid"/>
</dbReference>
<dbReference type="CDD" id="cd00009">
    <property type="entry name" value="AAA"/>
    <property type="match status" value="1"/>
</dbReference>
<dbReference type="OrthoDB" id="9807019at2"/>
<comment type="subcellular location">
    <subcellularLocation>
        <location evidence="8">Cytoplasm</location>
    </subcellularLocation>
</comment>
<keyword evidence="5 8" id="KW-0067">ATP-binding</keyword>
<dbReference type="InterPro" id="IPR027417">
    <property type="entry name" value="P-loop_NTPase"/>
</dbReference>
<dbReference type="AlphaFoldDB" id="A0A3N4VRX9"/>
<dbReference type="Gene3D" id="1.10.8.60">
    <property type="match status" value="1"/>
</dbReference>
<dbReference type="InterPro" id="IPR013159">
    <property type="entry name" value="DnaA_C"/>
</dbReference>
<dbReference type="InterPro" id="IPR018312">
    <property type="entry name" value="Chromosome_initiator_DnaA_CS"/>
</dbReference>
<keyword evidence="2 8" id="KW-0963">Cytoplasm</keyword>
<sequence length="449" mass="50837">MSSLWSDCLNHLHTKVSPTDYSTWLRPLQASFANGKLVLYAQNKFVADWVQDKFIGEITELARFLAKDDNLAVVIQVGTRPAEEVAPRPQKVQEQAVQSETNNVKSGLISSLTFDNFVQGNSNQLAKAVAMQVAANPGESHCNPFSLYGGTGLGKTHLLHAIGNEILKKNPNAKVVYIHSERFVQDMVKAIQNSTPQNSVIEKFKKFYRSLDVLMIDDIQFFAKKEVTQEEFFHTFNSLFERSKQIIVTSDVFPKNIEKFEDRIRSRLSWGVNAKIEPPELETRVAILMKKAEERGVKLSEEVAFFLAQKLRTNVRELEGALNRAVAWSNFTHRPITVDAVREALKDLIASYDHLITIENIQKTVAEYYNIKIADLKSKSRTRSVARPRQIAMTLSKQLTNHSLPEIGREFGGKDHTTVMHACKTIIKLCETDSNIQEDYTNLTHKLSS</sequence>
<dbReference type="EMBL" id="RKQP01000004">
    <property type="protein sequence ID" value="RPE82669.1"/>
    <property type="molecule type" value="Genomic_DNA"/>
</dbReference>
<dbReference type="HAMAP" id="MF_00377">
    <property type="entry name" value="DnaA_bact"/>
    <property type="match status" value="1"/>
</dbReference>
<evidence type="ECO:0000256" key="3">
    <source>
        <dbReference type="ARBA" id="ARBA00022705"/>
    </source>
</evidence>
<evidence type="ECO:0000259" key="13">
    <source>
        <dbReference type="SMART" id="SM00760"/>
    </source>
</evidence>
<dbReference type="PANTHER" id="PTHR30050">
    <property type="entry name" value="CHROMOSOMAL REPLICATION INITIATOR PROTEIN DNAA"/>
    <property type="match status" value="1"/>
</dbReference>
<keyword evidence="3 8" id="KW-0235">DNA replication</keyword>
<dbReference type="InterPro" id="IPR001957">
    <property type="entry name" value="Chromosome_initiator_DnaA"/>
</dbReference>
<dbReference type="PROSITE" id="PS01008">
    <property type="entry name" value="DNAA"/>
    <property type="match status" value="1"/>
</dbReference>
<dbReference type="InterPro" id="IPR013317">
    <property type="entry name" value="DnaA_dom"/>
</dbReference>
<keyword evidence="4 8" id="KW-0547">Nucleotide-binding</keyword>
<dbReference type="InterPro" id="IPR038454">
    <property type="entry name" value="DnaA_N_sf"/>
</dbReference>
<dbReference type="GO" id="GO:0006275">
    <property type="term" value="P:regulation of DNA replication"/>
    <property type="evidence" value="ECO:0007669"/>
    <property type="project" value="UniProtKB-UniRule"/>
</dbReference>
<dbReference type="PANTHER" id="PTHR30050:SF2">
    <property type="entry name" value="CHROMOSOMAL REPLICATION INITIATOR PROTEIN DNAA"/>
    <property type="match status" value="1"/>
</dbReference>
<reference evidence="14 15" key="1">
    <citation type="submission" date="2018-11" db="EMBL/GenBank/DDBJ databases">
        <title>Genomic Encyclopedia of Type Strains, Phase IV (KMG-IV): sequencing the most valuable type-strain genomes for metagenomic binning, comparative biology and taxonomic classification.</title>
        <authorList>
            <person name="Goeker M."/>
        </authorList>
    </citation>
    <scope>NUCLEOTIDE SEQUENCE [LARGE SCALE GENOMIC DNA]</scope>
    <source>
        <strain evidence="14 15">DSM 27238</strain>
    </source>
</reference>
<dbReference type="FunFam" id="1.10.8.60:FF:000003">
    <property type="entry name" value="Chromosomal replication initiator protein DnaA"/>
    <property type="match status" value="1"/>
</dbReference>
<dbReference type="Gene3D" id="3.30.300.180">
    <property type="match status" value="1"/>
</dbReference>
<evidence type="ECO:0000256" key="5">
    <source>
        <dbReference type="ARBA" id="ARBA00022840"/>
    </source>
</evidence>
<dbReference type="GO" id="GO:0006270">
    <property type="term" value="P:DNA replication initiation"/>
    <property type="evidence" value="ECO:0007669"/>
    <property type="project" value="UniProtKB-UniRule"/>
</dbReference>
<feature type="region of interest" description="Domain IV, binds dsDNA" evidence="8">
    <location>
        <begin position="330"/>
        <end position="449"/>
    </location>
</feature>
<dbReference type="SMART" id="SM00382">
    <property type="entry name" value="AAA"/>
    <property type="match status" value="1"/>
</dbReference>
<evidence type="ECO:0000259" key="12">
    <source>
        <dbReference type="SMART" id="SM00382"/>
    </source>
</evidence>
<evidence type="ECO:0000256" key="9">
    <source>
        <dbReference type="NCBIfam" id="TIGR00362"/>
    </source>
</evidence>
<keyword evidence="6 8" id="KW-0446">Lipid-binding</keyword>
<comment type="similarity">
    <text evidence="1 8 11">Belongs to the DnaA family.</text>
</comment>
<dbReference type="GO" id="GO:0005524">
    <property type="term" value="F:ATP binding"/>
    <property type="evidence" value="ECO:0007669"/>
    <property type="project" value="UniProtKB-UniRule"/>
</dbReference>
<proteinExistence type="inferred from homology"/>
<evidence type="ECO:0000256" key="8">
    <source>
        <dbReference type="HAMAP-Rule" id="MF_00377"/>
    </source>
</evidence>
<dbReference type="GO" id="GO:0008289">
    <property type="term" value="F:lipid binding"/>
    <property type="evidence" value="ECO:0007669"/>
    <property type="project" value="UniProtKB-KW"/>
</dbReference>
<evidence type="ECO:0000256" key="2">
    <source>
        <dbReference type="ARBA" id="ARBA00022490"/>
    </source>
</evidence>
<dbReference type="InterPro" id="IPR010921">
    <property type="entry name" value="Trp_repressor/repl_initiator"/>
</dbReference>
<comment type="function">
    <text evidence="8 10">Plays an essential role in the initiation and regulation of chromosomal replication. ATP-DnaA binds to the origin of replication (oriC) to initiate formation of the DNA replication initiation complex once per cell cycle. Binds the DnaA box (a 9 base pair repeat at the origin) and separates the double-stranded (ds)DNA. Forms a right-handed helical filament on oriC DNA; dsDNA binds to the exterior of the filament while single-stranded (ss)DNA is stabiized in the filament's interior. The ATP-DnaA-oriC complex binds and stabilizes one strand of the AT-rich DNA unwinding element (DUE), permitting loading of DNA polymerase. After initiation quickly degrades to an ADP-DnaA complex that is not apt for DNA replication. Binds acidic phospholipids.</text>
</comment>
<dbReference type="Pfam" id="PF00308">
    <property type="entry name" value="Bac_DnaA"/>
    <property type="match status" value="1"/>
</dbReference>
<name>A0A3N4VRX9_9PAST</name>
<protein>
    <recommendedName>
        <fullName evidence="8 9">Chromosomal replication initiator protein DnaA</fullName>
    </recommendedName>
</protein>
<accession>A0A3N4VRX9</accession>
<feature type="region of interest" description="Domain I, interacts with DnaA modulators" evidence="8">
    <location>
        <begin position="1"/>
        <end position="84"/>
    </location>
</feature>
<dbReference type="Gene3D" id="1.10.1750.10">
    <property type="match status" value="1"/>
</dbReference>
<dbReference type="InterPro" id="IPR003593">
    <property type="entry name" value="AAA+_ATPase"/>
</dbReference>
<feature type="binding site" evidence="8">
    <location>
        <position position="155"/>
    </location>
    <ligand>
        <name>ATP</name>
        <dbReference type="ChEBI" id="CHEBI:30616"/>
    </ligand>
</feature>
<dbReference type="Pfam" id="PF08299">
    <property type="entry name" value="Bac_DnaA_C"/>
    <property type="match status" value="1"/>
</dbReference>
<keyword evidence="15" id="KW-1185">Reference proteome</keyword>
<evidence type="ECO:0000313" key="15">
    <source>
        <dbReference type="Proteomes" id="UP000281691"/>
    </source>
</evidence>
<evidence type="ECO:0000256" key="1">
    <source>
        <dbReference type="ARBA" id="ARBA00006583"/>
    </source>
</evidence>
<comment type="subunit">
    <text evidence="8">Oligomerizes as a right-handed, spiral filament on DNA at oriC.</text>
</comment>
<evidence type="ECO:0000256" key="7">
    <source>
        <dbReference type="ARBA" id="ARBA00023125"/>
    </source>
</evidence>
<dbReference type="SUPFAM" id="SSF52540">
    <property type="entry name" value="P-loop containing nucleoside triphosphate hydrolases"/>
    <property type="match status" value="1"/>
</dbReference>
<dbReference type="SUPFAM" id="SSF48295">
    <property type="entry name" value="TrpR-like"/>
    <property type="match status" value="1"/>
</dbReference>
<dbReference type="InterPro" id="IPR024633">
    <property type="entry name" value="DnaA_N_dom"/>
</dbReference>
<gene>
    <name evidence="8" type="primary">dnaA</name>
    <name evidence="14" type="ORF">EDC46_1340</name>
</gene>
<evidence type="ECO:0000313" key="14">
    <source>
        <dbReference type="EMBL" id="RPE82669.1"/>
    </source>
</evidence>
<dbReference type="InterPro" id="IPR020591">
    <property type="entry name" value="Chromosome_initiator_DnaA-like"/>
</dbReference>
<organism evidence="14 15">
    <name type="scientific">Vespertiliibacter pulmonis</name>
    <dbReference type="NCBI Taxonomy" id="1443036"/>
    <lineage>
        <taxon>Bacteria</taxon>
        <taxon>Pseudomonadati</taxon>
        <taxon>Pseudomonadota</taxon>
        <taxon>Gammaproteobacteria</taxon>
        <taxon>Pasteurellales</taxon>
        <taxon>Pasteurellaceae</taxon>
        <taxon>Vespertiliibacter</taxon>
    </lineage>
</organism>
<evidence type="ECO:0000256" key="10">
    <source>
        <dbReference type="RuleBase" id="RU000577"/>
    </source>
</evidence>